<dbReference type="Gene3D" id="1.20.1250.20">
    <property type="entry name" value="MFS general substrate transporter like domains"/>
    <property type="match status" value="2"/>
</dbReference>
<dbReference type="EMBL" id="CP064942">
    <property type="protein sequence ID" value="QPH55690.1"/>
    <property type="molecule type" value="Genomic_DNA"/>
</dbReference>
<feature type="transmembrane region" description="Helical" evidence="4">
    <location>
        <begin position="345"/>
        <end position="369"/>
    </location>
</feature>
<feature type="transmembrane region" description="Helical" evidence="4">
    <location>
        <begin position="375"/>
        <end position="393"/>
    </location>
</feature>
<evidence type="ECO:0000256" key="3">
    <source>
        <dbReference type="ARBA" id="ARBA00023136"/>
    </source>
</evidence>
<feature type="transmembrane region" description="Helical" evidence="4">
    <location>
        <begin position="306"/>
        <end position="333"/>
    </location>
</feature>
<evidence type="ECO:0000313" key="6">
    <source>
        <dbReference type="Proteomes" id="UP000594800"/>
    </source>
</evidence>
<dbReference type="Proteomes" id="UP000594800">
    <property type="component" value="Chromosome"/>
</dbReference>
<accession>A0A7S9LVE6</accession>
<evidence type="ECO:0000256" key="2">
    <source>
        <dbReference type="ARBA" id="ARBA00022989"/>
    </source>
</evidence>
<feature type="transmembrane region" description="Helical" evidence="4">
    <location>
        <begin position="83"/>
        <end position="101"/>
    </location>
</feature>
<keyword evidence="3 4" id="KW-0472">Membrane</keyword>
<dbReference type="AlphaFoldDB" id="A0A7S9LVE6"/>
<evidence type="ECO:0000256" key="1">
    <source>
        <dbReference type="ARBA" id="ARBA00022692"/>
    </source>
</evidence>
<keyword evidence="6" id="KW-1185">Reference proteome</keyword>
<evidence type="ECO:0000313" key="5">
    <source>
        <dbReference type="EMBL" id="QPH55690.1"/>
    </source>
</evidence>
<dbReference type="InterPro" id="IPR011701">
    <property type="entry name" value="MFS"/>
</dbReference>
<sequence>MKTLSLQQAQSLPIWRQPIALLVVMAAAMPLAFSTWNALLNNFVIEAAAFDGSDIGWLQSVREIPGFLAVGVIAIIIFMREQVLGLVSLIMLGVAVAVTAYFPTFQGLLATTLISSIGFHYYETVNQSLQLQWIDKAKAPQVLGWIVAVGSGASLLAYGILVMGWERFGWSYEVVYLAGGGATVLLAIICFLLYPQFESPNPQTKKMVLRRRYWLYYALQFMSGARRQIFVVFAAFMMVERFGFEVHEVTALFLANYLANMVFAPLMGRFVQTYGERRALTVEYTGLICIFVAYGALYFADWGALAWGVAIAAGLYILDHLFFALAFALKTYFQKIADPADIAPTAAVAFTINHIAAVFLPAALGYLWLTSPAGVFLLAAGFASISLVLALLIPRHPAPGRETIFALRFTAAPAE</sequence>
<feature type="transmembrane region" description="Helical" evidence="4">
    <location>
        <begin position="174"/>
        <end position="194"/>
    </location>
</feature>
<feature type="transmembrane region" description="Helical" evidence="4">
    <location>
        <begin position="107"/>
        <end position="122"/>
    </location>
</feature>
<feature type="transmembrane region" description="Helical" evidence="4">
    <location>
        <begin position="214"/>
        <end position="237"/>
    </location>
</feature>
<proteinExistence type="predicted"/>
<dbReference type="RefSeq" id="WP_196104952.1">
    <property type="nucleotide sequence ID" value="NZ_CP064942.1"/>
</dbReference>
<keyword evidence="2 4" id="KW-1133">Transmembrane helix</keyword>
<organism evidence="5 6">
    <name type="scientific">Pontivivens ytuae</name>
    <dbReference type="NCBI Taxonomy" id="2789856"/>
    <lineage>
        <taxon>Bacteria</taxon>
        <taxon>Pseudomonadati</taxon>
        <taxon>Pseudomonadota</taxon>
        <taxon>Alphaproteobacteria</taxon>
        <taxon>Rhodobacterales</taxon>
        <taxon>Paracoccaceae</taxon>
        <taxon>Pontivivens</taxon>
    </lineage>
</organism>
<dbReference type="Pfam" id="PF07690">
    <property type="entry name" value="MFS_1"/>
    <property type="match status" value="1"/>
</dbReference>
<dbReference type="GO" id="GO:0022857">
    <property type="term" value="F:transmembrane transporter activity"/>
    <property type="evidence" value="ECO:0007669"/>
    <property type="project" value="InterPro"/>
</dbReference>
<reference evidence="5 6" key="1">
    <citation type="submission" date="2020-11" db="EMBL/GenBank/DDBJ databases">
        <title>Description of Pontivivens ytuae sp. nov. isolated from deep sea sediment of Mariana Trench.</title>
        <authorList>
            <person name="Wang Z."/>
            <person name="Sun Q.-L."/>
            <person name="Xu X.-D."/>
            <person name="Tang Y.-Z."/>
            <person name="Zhang J."/>
        </authorList>
    </citation>
    <scope>NUCLEOTIDE SEQUENCE [LARGE SCALE GENOMIC DNA]</scope>
    <source>
        <strain evidence="5 6">MT2928</strain>
    </source>
</reference>
<feature type="transmembrane region" description="Helical" evidence="4">
    <location>
        <begin position="280"/>
        <end position="300"/>
    </location>
</feature>
<name>A0A7S9LVE6_9RHOB</name>
<gene>
    <name evidence="5" type="ORF">I0K15_08180</name>
</gene>
<feature type="transmembrane region" description="Helical" evidence="4">
    <location>
        <begin position="60"/>
        <end position="78"/>
    </location>
</feature>
<dbReference type="InterPro" id="IPR036259">
    <property type="entry name" value="MFS_trans_sf"/>
</dbReference>
<feature type="transmembrane region" description="Helical" evidence="4">
    <location>
        <begin position="20"/>
        <end position="40"/>
    </location>
</feature>
<feature type="transmembrane region" description="Helical" evidence="4">
    <location>
        <begin position="249"/>
        <end position="268"/>
    </location>
</feature>
<keyword evidence="1 4" id="KW-0812">Transmembrane</keyword>
<dbReference type="KEGG" id="poz:I0K15_08180"/>
<protein>
    <submittedName>
        <fullName evidence="5">MFS transporter</fullName>
    </submittedName>
</protein>
<feature type="transmembrane region" description="Helical" evidence="4">
    <location>
        <begin position="142"/>
        <end position="162"/>
    </location>
</feature>
<dbReference type="SUPFAM" id="SSF103473">
    <property type="entry name" value="MFS general substrate transporter"/>
    <property type="match status" value="1"/>
</dbReference>
<evidence type="ECO:0000256" key="4">
    <source>
        <dbReference type="SAM" id="Phobius"/>
    </source>
</evidence>